<protein>
    <submittedName>
        <fullName evidence="5">NMT1/THI5 like protein</fullName>
    </submittedName>
</protein>
<evidence type="ECO:0000256" key="1">
    <source>
        <dbReference type="ARBA" id="ARBA00004418"/>
    </source>
</evidence>
<reference evidence="5 6" key="1">
    <citation type="submission" date="2019-03" db="EMBL/GenBank/DDBJ databases">
        <title>Genomic Encyclopedia of Type Strains, Phase IV (KMG-IV): sequencing the most valuable type-strain genomes for metagenomic binning, comparative biology and taxonomic classification.</title>
        <authorList>
            <person name="Goeker M."/>
        </authorList>
    </citation>
    <scope>NUCLEOTIDE SEQUENCE [LARGE SCALE GENOMIC DNA]</scope>
    <source>
        <strain evidence="5 6">DSM 28559</strain>
    </source>
</reference>
<proteinExistence type="inferred from homology"/>
<dbReference type="PANTHER" id="PTHR30024:SF47">
    <property type="entry name" value="TAURINE-BINDING PERIPLASMIC PROTEIN"/>
    <property type="match status" value="1"/>
</dbReference>
<accession>A0A4R2LYY0</accession>
<dbReference type="SUPFAM" id="SSF53850">
    <property type="entry name" value="Periplasmic binding protein-like II"/>
    <property type="match status" value="1"/>
</dbReference>
<name>A0A4R2LYY0_9FIRM</name>
<feature type="domain" description="SsuA/THI5-like" evidence="4">
    <location>
        <begin position="44"/>
        <end position="137"/>
    </location>
</feature>
<sequence>MRKKGIVIGTVLSMLLVVLTGCGKSTAGLTKVRLQEVAHSIFYAPMYVALEEGYFQEEGLDVELTNGNGADKVMTAMIAGEADIGFMGPEATIYVYNEGNSDYAVNFAQLTQRAGNFLVGRSNDQNFAWSDLKGKTVIGGRAGGIHISM</sequence>
<dbReference type="InterPro" id="IPR015168">
    <property type="entry name" value="SsuA/THI5"/>
</dbReference>
<comment type="subcellular location">
    <subcellularLocation>
        <location evidence="1">Periplasm</location>
    </subcellularLocation>
</comment>
<evidence type="ECO:0000259" key="4">
    <source>
        <dbReference type="Pfam" id="PF09084"/>
    </source>
</evidence>
<evidence type="ECO:0000256" key="3">
    <source>
        <dbReference type="ARBA" id="ARBA00022729"/>
    </source>
</evidence>
<evidence type="ECO:0000313" key="5">
    <source>
        <dbReference type="EMBL" id="TCO85751.1"/>
    </source>
</evidence>
<evidence type="ECO:0000256" key="2">
    <source>
        <dbReference type="ARBA" id="ARBA00010742"/>
    </source>
</evidence>
<keyword evidence="3" id="KW-0732">Signal</keyword>
<dbReference type="Proteomes" id="UP000295711">
    <property type="component" value="Unassembled WGS sequence"/>
</dbReference>
<comment type="similarity">
    <text evidence="2">Belongs to the bacterial solute-binding protein SsuA/TauA family.</text>
</comment>
<dbReference type="PANTHER" id="PTHR30024">
    <property type="entry name" value="ALIPHATIC SULFONATES-BINDING PROTEIN-RELATED"/>
    <property type="match status" value="1"/>
</dbReference>
<dbReference type="OrthoDB" id="9802202at2"/>
<dbReference type="GO" id="GO:0042597">
    <property type="term" value="C:periplasmic space"/>
    <property type="evidence" value="ECO:0007669"/>
    <property type="project" value="UniProtKB-SubCell"/>
</dbReference>
<organism evidence="5 6">
    <name type="scientific">Frisingicoccus caecimuris</name>
    <dbReference type="NCBI Taxonomy" id="1796636"/>
    <lineage>
        <taxon>Bacteria</taxon>
        <taxon>Bacillati</taxon>
        <taxon>Bacillota</taxon>
        <taxon>Clostridia</taxon>
        <taxon>Lachnospirales</taxon>
        <taxon>Lachnospiraceae</taxon>
        <taxon>Frisingicoccus</taxon>
    </lineage>
</organism>
<keyword evidence="6" id="KW-1185">Reference proteome</keyword>
<comment type="caution">
    <text evidence="5">The sequence shown here is derived from an EMBL/GenBank/DDBJ whole genome shotgun (WGS) entry which is preliminary data.</text>
</comment>
<dbReference type="EMBL" id="SLXA01000002">
    <property type="protein sequence ID" value="TCO85751.1"/>
    <property type="molecule type" value="Genomic_DNA"/>
</dbReference>
<dbReference type="AlphaFoldDB" id="A0A4R2LYY0"/>
<dbReference type="Gene3D" id="3.40.190.10">
    <property type="entry name" value="Periplasmic binding protein-like II"/>
    <property type="match status" value="2"/>
</dbReference>
<dbReference type="Pfam" id="PF09084">
    <property type="entry name" value="NMT1"/>
    <property type="match status" value="1"/>
</dbReference>
<evidence type="ECO:0000313" key="6">
    <source>
        <dbReference type="Proteomes" id="UP000295711"/>
    </source>
</evidence>
<gene>
    <name evidence="5" type="ORF">EV212_10266</name>
</gene>
<dbReference type="PROSITE" id="PS51257">
    <property type="entry name" value="PROKAR_LIPOPROTEIN"/>
    <property type="match status" value="1"/>
</dbReference>